<dbReference type="Proteomes" id="UP000198968">
    <property type="component" value="Unassembled WGS sequence"/>
</dbReference>
<keyword evidence="2" id="KW-1185">Reference proteome</keyword>
<dbReference type="InterPro" id="IPR045664">
    <property type="entry name" value="DUF6387"/>
</dbReference>
<accession>A0A1I4WX16</accession>
<gene>
    <name evidence="1" type="ORF">SAMN05428971_0374</name>
</gene>
<name>A0A1I4WX16_9GAMM</name>
<dbReference type="AlphaFoldDB" id="A0A1I4WX16"/>
<evidence type="ECO:0000313" key="1">
    <source>
        <dbReference type="EMBL" id="SFN17733.1"/>
    </source>
</evidence>
<dbReference type="Pfam" id="PF19924">
    <property type="entry name" value="DUF6387"/>
    <property type="match status" value="1"/>
</dbReference>
<proteinExistence type="predicted"/>
<dbReference type="OrthoDB" id="6505430at2"/>
<dbReference type="RefSeq" id="WP_028715389.1">
    <property type="nucleotide sequence ID" value="NZ_FOVG01000001.1"/>
</dbReference>
<reference evidence="2" key="1">
    <citation type="submission" date="2016-10" db="EMBL/GenBank/DDBJ databases">
        <authorList>
            <person name="Varghese N."/>
            <person name="Submissions S."/>
        </authorList>
    </citation>
    <scope>NUCLEOTIDE SEQUENCE [LARGE SCALE GENOMIC DNA]</scope>
    <source>
        <strain evidence="2">OV426</strain>
    </source>
</reference>
<protein>
    <submittedName>
        <fullName evidence="1">Uncharacterized protein</fullName>
    </submittedName>
</protein>
<evidence type="ECO:0000313" key="2">
    <source>
        <dbReference type="Proteomes" id="UP000198968"/>
    </source>
</evidence>
<dbReference type="EMBL" id="FOVG01000001">
    <property type="protein sequence ID" value="SFN17733.1"/>
    <property type="molecule type" value="Genomic_DNA"/>
</dbReference>
<sequence>MKNWSAEDTRAVKAWLKIENYKSFEDTTLNALYHELWARALLFKPWPTEEEKVGLGGYMRQIFNGKPFLFEPEQLNYMQDDQTLQSPPHIFITDISRLAQLSVTGLRVNLFSWEQGSDEYCVNLPHHEAYVSTVMSAICESTVLLEIDLASGTDDEIAESIKSALPQWRRVKGIEADESRAVRFGYGTIKKIITYRLIAMLDVLLWAKMNDLRLSDDRLSRLLYTDEDDEAVIRLHYHIKDADRPLAMKAATIDFIRQFNFFINRNLHLKNMRVSEVMKLSDSN</sequence>
<organism evidence="1 2">
    <name type="scientific">Candidatus Pantoea varia</name>
    <dbReference type="NCBI Taxonomy" id="1881036"/>
    <lineage>
        <taxon>Bacteria</taxon>
        <taxon>Pseudomonadati</taxon>
        <taxon>Pseudomonadota</taxon>
        <taxon>Gammaproteobacteria</taxon>
        <taxon>Enterobacterales</taxon>
        <taxon>Erwiniaceae</taxon>
        <taxon>Pantoea</taxon>
    </lineage>
</organism>